<protein>
    <submittedName>
        <fullName evidence="2">Uncharacterized protein</fullName>
    </submittedName>
</protein>
<accession>A0ABZ2WJL7</accession>
<evidence type="ECO:0000313" key="2">
    <source>
        <dbReference type="EMBL" id="WZH40863.1"/>
    </source>
</evidence>
<keyword evidence="3" id="KW-1185">Reference proteome</keyword>
<dbReference type="EMBL" id="CP151260">
    <property type="protein sequence ID" value="WZH40863.1"/>
    <property type="molecule type" value="Genomic_DNA"/>
</dbReference>
<sequence>MINRANNDLRESIATRSECPLNEAHDDKRAEPVAAELPTRQEVYNWVKEEDLDEGEKLARRIIYILTAGLVSCPADQHKDQDISHLATCRRHLHLRETWAGSSARVNGLSFAEREEQLRQFGLDRTVRPLDASVTGLRRDQLPSASRLEAQFVGWHEDKDWSDTEVCIHKDDVPQRKLAPAVHDIDSFLHVTKDPRSLRGPLNICITAQPSLLLSKSIHVRVPIQVGEKTKQVPIYQIPHAVLAHQRPRTVYMFFPRLYDDKRRKKGPVPLREEQNRLFFDSFIRPSIEKHHCIAKESSGSAAVRGAAFEVPYSEENLPRLWSVMQEALDRAERDMAADGLRPGGDGSVQGMEDASRLWQFGDAIFLCSYKDTKLWHQSSGSSIAGVLGDFRSRCSVVSLEQELAAISHTGNPAYGNNRTDPTPWRQTQLVDVASEFLPTRSGHTVLARRCCQHNTLRFLYGQSEKALLGRIATRAEDDEAGSSQEDEEGDDENDHNRDNGRALRRRGSEEEQAAGESWKPSRIPRAATTEYPVHMLRDSISITSEPRRTSLIFRRGVSYVQSYTVEEGNVNVAAVWAFSHPNIFNLAHSDEAWAAVAQKGNIKASCQDAERALSQSIQRMASNLKDLSRGILSAPLATAAGGKIGLDMARSREQRGFAFFPKDVVDWHELRLHDWVTDLLQVPQLVIKAHWLEEASLRQSRHLINQVISLAISNDIRTREQAEDVLGIFSQLLIRSYKEAAYLALFPAKGRRKRVPDMDVFEFTLAGVGAESRAVQGRDCNPPGNHRFFIKHISTYFAWAWTLADSDISRGHLESQHFRVEAKRAIKAFEQLSRSPFITAQRFLCVLYYRFCRQVLCFPNPDKINGVMSVTAKNGSRTVLCTHIIKPCTTIPNDAKLTDTVAAIV</sequence>
<name>A0ABZ2WJL7_9HYPO</name>
<feature type="compositionally biased region" description="Acidic residues" evidence="1">
    <location>
        <begin position="477"/>
        <end position="494"/>
    </location>
</feature>
<evidence type="ECO:0000313" key="3">
    <source>
        <dbReference type="Proteomes" id="UP001489902"/>
    </source>
</evidence>
<evidence type="ECO:0000256" key="1">
    <source>
        <dbReference type="SAM" id="MobiDB-lite"/>
    </source>
</evidence>
<reference evidence="2 3" key="1">
    <citation type="submission" date="2024-04" db="EMBL/GenBank/DDBJ databases">
        <title>Complete genome sequence of Fusarium acuminatum.</title>
        <authorList>
            <person name="Lan B."/>
        </authorList>
    </citation>
    <scope>NUCLEOTIDE SEQUENCE [LARGE SCALE GENOMIC DNA]</scope>
    <source>
        <strain evidence="2">1A</strain>
    </source>
</reference>
<organism evidence="2 3">
    <name type="scientific">Fusarium acuminatum</name>
    <dbReference type="NCBI Taxonomy" id="5515"/>
    <lineage>
        <taxon>Eukaryota</taxon>
        <taxon>Fungi</taxon>
        <taxon>Dikarya</taxon>
        <taxon>Ascomycota</taxon>
        <taxon>Pezizomycotina</taxon>
        <taxon>Sordariomycetes</taxon>
        <taxon>Hypocreomycetidae</taxon>
        <taxon>Hypocreales</taxon>
        <taxon>Nectriaceae</taxon>
        <taxon>Fusarium</taxon>
        <taxon>Fusarium tricinctum species complex</taxon>
    </lineage>
</organism>
<proteinExistence type="predicted"/>
<feature type="region of interest" description="Disordered" evidence="1">
    <location>
        <begin position="476"/>
        <end position="526"/>
    </location>
</feature>
<gene>
    <name evidence="2" type="ORF">QYS62_001801</name>
</gene>
<feature type="compositionally biased region" description="Basic and acidic residues" evidence="1">
    <location>
        <begin position="495"/>
        <end position="510"/>
    </location>
</feature>
<dbReference type="Proteomes" id="UP001489902">
    <property type="component" value="Chromosome 1"/>
</dbReference>